<sequence length="307" mass="32065">MTRVAAIDCGTNSIRLLVADVDGEVKTDHLREMRIVRLGEGVDRTGRLDPAAVGRAVEATREFVGQAEVLGAEVVRFCATSAARDAANADEFLDAIESVVGVRPEILSGDAEARASFLGATRDVGQGPTVVADIGGGSTELVAGDGEQVDHAESFDIGSVRLTERFLASDPPTIAEITELIDHLDDVLAASVDGWSPIERFVGVAGTVTTVAAHALGLDSYDSARIHGAVLPVPTVRAACVSLVQMPVADRRALPFMHHGRADVIGAGALILDRLLEVLPLATGDVLVSERDILDGIAWGAVEAPGR</sequence>
<dbReference type="Gene3D" id="3.30.420.40">
    <property type="match status" value="1"/>
</dbReference>
<dbReference type="InterPro" id="IPR003695">
    <property type="entry name" value="Ppx_GppA_N"/>
</dbReference>
<evidence type="ECO:0000313" key="2">
    <source>
        <dbReference type="EMBL" id="EFQ83749.1"/>
    </source>
</evidence>
<dbReference type="Proteomes" id="UP000003111">
    <property type="component" value="Unassembled WGS sequence"/>
</dbReference>
<gene>
    <name evidence="2" type="ORF">HMPREF0063_11412</name>
</gene>
<dbReference type="InterPro" id="IPR050273">
    <property type="entry name" value="GppA/Ppx_hydrolase"/>
</dbReference>
<dbReference type="Gene3D" id="3.30.420.150">
    <property type="entry name" value="Exopolyphosphatase. Domain 2"/>
    <property type="match status" value="1"/>
</dbReference>
<comment type="caution">
    <text evidence="2">The sequence shown here is derived from an EMBL/GenBank/DDBJ whole genome shotgun (WGS) entry which is preliminary data.</text>
</comment>
<protein>
    <submittedName>
        <fullName evidence="2">Ppx/GppA phosphatase family protein</fullName>
    </submittedName>
</protein>
<dbReference type="SUPFAM" id="SSF53067">
    <property type="entry name" value="Actin-like ATPase domain"/>
    <property type="match status" value="2"/>
</dbReference>
<reference evidence="2" key="1">
    <citation type="submission" date="2010-08" db="EMBL/GenBank/DDBJ databases">
        <authorList>
            <person name="Muzny D."/>
            <person name="Qin X."/>
            <person name="Buhay C."/>
            <person name="Dugan-Rocha S."/>
            <person name="Ding Y."/>
            <person name="Chen G."/>
            <person name="Hawes A."/>
            <person name="Holder M."/>
            <person name="Jhangiani S."/>
            <person name="Johnson A."/>
            <person name="Khan Z."/>
            <person name="Li Z."/>
            <person name="Liu W."/>
            <person name="Liu X."/>
            <person name="Perez L."/>
            <person name="Shen H."/>
            <person name="Wang Q."/>
            <person name="Watt J."/>
            <person name="Xi L."/>
            <person name="Xin Y."/>
            <person name="Zhou J."/>
            <person name="Deng J."/>
            <person name="Jiang H."/>
            <person name="Liu Y."/>
            <person name="Qu J."/>
            <person name="Song X.-Z."/>
            <person name="Zhang L."/>
            <person name="Villasana D."/>
            <person name="Johnson A."/>
            <person name="Liu J."/>
            <person name="Liyanage D."/>
            <person name="Lorensuhewa L."/>
            <person name="Robinson T."/>
            <person name="Song A."/>
            <person name="Song B.-B."/>
            <person name="Dinh H."/>
            <person name="Thornton R."/>
            <person name="Coyle M."/>
            <person name="Francisco L."/>
            <person name="Jackson L."/>
            <person name="Javaid M."/>
            <person name="Korchina V."/>
            <person name="Kovar C."/>
            <person name="Mata R."/>
            <person name="Mathew T."/>
            <person name="Ngo R."/>
            <person name="Nguyen L."/>
            <person name="Nguyen N."/>
            <person name="Okwuonu G."/>
            <person name="Ongeri F."/>
            <person name="Pham C."/>
            <person name="Simmons D."/>
            <person name="Wilczek-Boney K."/>
            <person name="Hale W."/>
            <person name="Jakkamsetti A."/>
            <person name="Pham P."/>
            <person name="Ruth R."/>
            <person name="San Lucas F."/>
            <person name="Warren J."/>
            <person name="Zhang J."/>
            <person name="Zhao Z."/>
            <person name="Zhou C."/>
            <person name="Zhu D."/>
            <person name="Lee S."/>
            <person name="Bess C."/>
            <person name="Blankenburg K."/>
            <person name="Forbes L."/>
            <person name="Fu Q."/>
            <person name="Gubbala S."/>
            <person name="Hirani K."/>
            <person name="Jayaseelan J.C."/>
            <person name="Lara F."/>
            <person name="Munidasa M."/>
            <person name="Palculict T."/>
            <person name="Patil S."/>
            <person name="Pu L.-L."/>
            <person name="Saada N."/>
            <person name="Tang L."/>
            <person name="Weissenberger G."/>
            <person name="Zhu Y."/>
            <person name="Hemphill L."/>
            <person name="Shang Y."/>
            <person name="Youmans B."/>
            <person name="Ayvaz T."/>
            <person name="Ross M."/>
            <person name="Santibanez J."/>
            <person name="Aqrawi P."/>
            <person name="Gross S."/>
            <person name="Joshi V."/>
            <person name="Fowler G."/>
            <person name="Nazareth L."/>
            <person name="Reid J."/>
            <person name="Worley K."/>
            <person name="Petrosino J."/>
            <person name="Highlander S."/>
            <person name="Gibbs R."/>
        </authorList>
    </citation>
    <scope>NUCLEOTIDE SEQUENCE [LARGE SCALE GENOMIC DNA]</scope>
    <source>
        <strain evidence="2">DSM 15272</strain>
    </source>
</reference>
<dbReference type="OrthoDB" id="9793035at2"/>
<dbReference type="PANTHER" id="PTHR30005">
    <property type="entry name" value="EXOPOLYPHOSPHATASE"/>
    <property type="match status" value="1"/>
</dbReference>
<dbReference type="HOGENOM" id="CLU_025908_1_2_11"/>
<dbReference type="Pfam" id="PF02541">
    <property type="entry name" value="Ppx-GppA"/>
    <property type="match status" value="1"/>
</dbReference>
<evidence type="ECO:0000313" key="3">
    <source>
        <dbReference type="Proteomes" id="UP000003111"/>
    </source>
</evidence>
<organism evidence="2 3">
    <name type="scientific">Aeromicrobium marinum DSM 15272</name>
    <dbReference type="NCBI Taxonomy" id="585531"/>
    <lineage>
        <taxon>Bacteria</taxon>
        <taxon>Bacillati</taxon>
        <taxon>Actinomycetota</taxon>
        <taxon>Actinomycetes</taxon>
        <taxon>Propionibacteriales</taxon>
        <taxon>Nocardioidaceae</taxon>
        <taxon>Aeromicrobium</taxon>
    </lineage>
</organism>
<dbReference type="EMBL" id="ACLF03000004">
    <property type="protein sequence ID" value="EFQ83749.1"/>
    <property type="molecule type" value="Genomic_DNA"/>
</dbReference>
<dbReference type="eggNOG" id="COG0248">
    <property type="taxonomic scope" value="Bacteria"/>
</dbReference>
<dbReference type="PANTHER" id="PTHR30005:SF13">
    <property type="entry name" value="EXOPOLYPHOSPHATASE 2"/>
    <property type="match status" value="1"/>
</dbReference>
<dbReference type="AlphaFoldDB" id="E2SBK3"/>
<dbReference type="RefSeq" id="WP_007078433.1">
    <property type="nucleotide sequence ID" value="NZ_CM001024.1"/>
</dbReference>
<evidence type="ECO:0000259" key="1">
    <source>
        <dbReference type="Pfam" id="PF02541"/>
    </source>
</evidence>
<feature type="domain" description="Ppx/GppA phosphatase N-terminal" evidence="1">
    <location>
        <begin position="20"/>
        <end position="282"/>
    </location>
</feature>
<keyword evidence="3" id="KW-1185">Reference proteome</keyword>
<accession>E2SBK3</accession>
<dbReference type="GO" id="GO:0016462">
    <property type="term" value="F:pyrophosphatase activity"/>
    <property type="evidence" value="ECO:0007669"/>
    <property type="project" value="TreeGrafter"/>
</dbReference>
<dbReference type="CDD" id="cd24119">
    <property type="entry name" value="ASKHA_NBD_MtPPX2-like"/>
    <property type="match status" value="1"/>
</dbReference>
<dbReference type="InterPro" id="IPR043129">
    <property type="entry name" value="ATPase_NBD"/>
</dbReference>
<dbReference type="STRING" id="585531.HMPREF0063_11412"/>
<name>E2SBK3_9ACTN</name>
<proteinExistence type="predicted"/>